<evidence type="ECO:0000313" key="3">
    <source>
        <dbReference type="EMBL" id="XCP93595.1"/>
    </source>
</evidence>
<evidence type="ECO:0000256" key="1">
    <source>
        <dbReference type="SAM" id="Coils"/>
    </source>
</evidence>
<keyword evidence="2" id="KW-0812">Transmembrane</keyword>
<gene>
    <name evidence="3" type="ORF">ABXS70_20625</name>
</gene>
<keyword evidence="2" id="KW-0472">Membrane</keyword>
<dbReference type="RefSeq" id="WP_366290449.1">
    <property type="nucleotide sequence ID" value="NZ_CP159992.1"/>
</dbReference>
<keyword evidence="2" id="KW-1133">Transmembrane helix</keyword>
<sequence>MHLNFKERAVTGHYLTFMKQSKRVGAKEPERVLMGQRLLIVFAVMFSIGVVWCSAAVHGEGIGLNVNAEKAWNMVLDKADAQTRRSLQQSYESAGKWKIQKEMWEQKTKQLRTENAAVLVQLKKRIRDTDAAKLAALQETLEHTQARYEPLFQLYTSLNKQRSAAKAVQNKEWSAAVRAQTDKLKSIVQLAREDIRAKKKDLAEARKRKNTEVKRLRTMLKGTGTVKKQIQTARKQVSLSRERYSNVLRSFKQTLKKGQPARVLNALGSVVSSAERWASANRNLYTLEQKVTAIYVKVSQEIKSSS</sequence>
<accession>A0AAU8N7U8</accession>
<feature type="coiled-coil region" evidence="1">
    <location>
        <begin position="188"/>
        <end position="219"/>
    </location>
</feature>
<feature type="transmembrane region" description="Helical" evidence="2">
    <location>
        <begin position="38"/>
        <end position="57"/>
    </location>
</feature>
<reference evidence="3" key="1">
    <citation type="submission" date="2024-05" db="EMBL/GenBank/DDBJ databases">
        <title>Draft genome assemblies of 36 bacteria isolated from hibernating arctic ground squirrels.</title>
        <authorList>
            <person name="McKee H."/>
            <person name="Mullen L."/>
            <person name="Drown D.M."/>
            <person name="Duddleston K.N."/>
        </authorList>
    </citation>
    <scope>NUCLEOTIDE SEQUENCE</scope>
    <source>
        <strain evidence="3">AN1007</strain>
    </source>
</reference>
<proteinExistence type="predicted"/>
<name>A0AAU8N7U8_9BACL</name>
<dbReference type="AlphaFoldDB" id="A0AAU8N7U8"/>
<protein>
    <submittedName>
        <fullName evidence="3">Uncharacterized protein</fullName>
    </submittedName>
</protein>
<keyword evidence="1" id="KW-0175">Coiled coil</keyword>
<dbReference type="EMBL" id="CP159992">
    <property type="protein sequence ID" value="XCP93595.1"/>
    <property type="molecule type" value="Genomic_DNA"/>
</dbReference>
<evidence type="ECO:0000256" key="2">
    <source>
        <dbReference type="SAM" id="Phobius"/>
    </source>
</evidence>
<organism evidence="3">
    <name type="scientific">Paenibacillus sp. AN1007</name>
    <dbReference type="NCBI Taxonomy" id="3151385"/>
    <lineage>
        <taxon>Bacteria</taxon>
        <taxon>Bacillati</taxon>
        <taxon>Bacillota</taxon>
        <taxon>Bacilli</taxon>
        <taxon>Bacillales</taxon>
        <taxon>Paenibacillaceae</taxon>
        <taxon>Paenibacillus</taxon>
    </lineage>
</organism>